<name>A0A849BUS4_9ACTN</name>
<proteinExistence type="predicted"/>
<comment type="caution">
    <text evidence="2">The sequence shown here is derived from an EMBL/GenBank/DDBJ whole genome shotgun (WGS) entry which is preliminary data.</text>
</comment>
<organism evidence="2 3">
    <name type="scientific">Pseudokineococcus marinus</name>
    <dbReference type="NCBI Taxonomy" id="351215"/>
    <lineage>
        <taxon>Bacteria</taxon>
        <taxon>Bacillati</taxon>
        <taxon>Actinomycetota</taxon>
        <taxon>Actinomycetes</taxon>
        <taxon>Kineosporiales</taxon>
        <taxon>Kineosporiaceae</taxon>
        <taxon>Pseudokineococcus</taxon>
    </lineage>
</organism>
<protein>
    <submittedName>
        <fullName evidence="2">Uncharacterized protein</fullName>
    </submittedName>
</protein>
<evidence type="ECO:0000313" key="3">
    <source>
        <dbReference type="Proteomes" id="UP000555552"/>
    </source>
</evidence>
<gene>
    <name evidence="2" type="ORF">HLB09_13790</name>
</gene>
<dbReference type="EMBL" id="JABEMA010000268">
    <property type="protein sequence ID" value="NNH24144.1"/>
    <property type="molecule type" value="Genomic_DNA"/>
</dbReference>
<dbReference type="Proteomes" id="UP000555552">
    <property type="component" value="Unassembled WGS sequence"/>
</dbReference>
<feature type="compositionally biased region" description="Basic and acidic residues" evidence="1">
    <location>
        <begin position="1"/>
        <end position="12"/>
    </location>
</feature>
<evidence type="ECO:0000256" key="1">
    <source>
        <dbReference type="SAM" id="MobiDB-lite"/>
    </source>
</evidence>
<sequence>MAEQEHEDRRAELLGGAATGDLDAAERAHGAVARTVDDGLRAGWSGRALTDLGGADASWAERPRPVPTVLRRTLVEDGYAEGVRRHADDLAAYAEGSGDTAAVLGWASLPPAQVVARGADVSGSLATASLELVVAEDPVAALGAVGAAGASLVAGPAV</sequence>
<feature type="region of interest" description="Disordered" evidence="1">
    <location>
        <begin position="1"/>
        <end position="20"/>
    </location>
</feature>
<evidence type="ECO:0000313" key="2">
    <source>
        <dbReference type="EMBL" id="NNH24144.1"/>
    </source>
</evidence>
<keyword evidence="3" id="KW-1185">Reference proteome</keyword>
<feature type="non-terminal residue" evidence="2">
    <location>
        <position position="158"/>
    </location>
</feature>
<reference evidence="2 3" key="1">
    <citation type="submission" date="2020-05" db="EMBL/GenBank/DDBJ databases">
        <title>MicrobeNet Type strains.</title>
        <authorList>
            <person name="Nicholson A.C."/>
        </authorList>
    </citation>
    <scope>NUCLEOTIDE SEQUENCE [LARGE SCALE GENOMIC DNA]</scope>
    <source>
        <strain evidence="2 3">JCM 14547</strain>
    </source>
</reference>
<accession>A0A849BUS4</accession>
<dbReference type="AlphaFoldDB" id="A0A849BUS4"/>
<dbReference type="RefSeq" id="WP_212771078.1">
    <property type="nucleotide sequence ID" value="NZ_JABEMA010000268.1"/>
</dbReference>